<dbReference type="PATRIC" id="fig|423471.3.peg.4588"/>
<accession>G5JBT4</accession>
<protein>
    <submittedName>
        <fullName evidence="2">NAD/NADP transhydrogenase beta subunit</fullName>
    </submittedName>
</protein>
<proteinExistence type="predicted"/>
<feature type="transmembrane region" description="Helical" evidence="1">
    <location>
        <begin position="278"/>
        <end position="304"/>
    </location>
</feature>
<feature type="transmembrane region" description="Helical" evidence="1">
    <location>
        <begin position="310"/>
        <end position="334"/>
    </location>
</feature>
<reference evidence="2 3" key="1">
    <citation type="journal article" date="2011" name="Front. Microbiol.">
        <title>Two Strains of Crocosphaera watsonii with Highly Conserved Genomes are Distinguished by Strain-Specific Features.</title>
        <authorList>
            <person name="Bench S.R."/>
            <person name="Ilikchyan I.N."/>
            <person name="Tripp H.J."/>
            <person name="Zehr J.P."/>
        </authorList>
    </citation>
    <scope>NUCLEOTIDE SEQUENCE [LARGE SCALE GENOMIC DNA]</scope>
    <source>
        <strain evidence="2 3">WH 0003</strain>
    </source>
</reference>
<dbReference type="Proteomes" id="UP000003477">
    <property type="component" value="Unassembled WGS sequence"/>
</dbReference>
<comment type="caution">
    <text evidence="2">The sequence shown here is derived from an EMBL/GenBank/DDBJ whole genome shotgun (WGS) entry which is preliminary data.</text>
</comment>
<dbReference type="EMBL" id="AESD01000731">
    <property type="protein sequence ID" value="EHJ10340.1"/>
    <property type="molecule type" value="Genomic_DNA"/>
</dbReference>
<name>G5JBT4_CROWT</name>
<feature type="transmembrane region" description="Helical" evidence="1">
    <location>
        <begin position="80"/>
        <end position="97"/>
    </location>
</feature>
<organism evidence="2 3">
    <name type="scientific">Crocosphaera watsonii WH 0003</name>
    <dbReference type="NCBI Taxonomy" id="423471"/>
    <lineage>
        <taxon>Bacteria</taxon>
        <taxon>Bacillati</taxon>
        <taxon>Cyanobacteriota</taxon>
        <taxon>Cyanophyceae</taxon>
        <taxon>Oscillatoriophycideae</taxon>
        <taxon>Chroococcales</taxon>
        <taxon>Aphanothecaceae</taxon>
        <taxon>Crocosphaera</taxon>
    </lineage>
</organism>
<evidence type="ECO:0000256" key="1">
    <source>
        <dbReference type="SAM" id="Phobius"/>
    </source>
</evidence>
<gene>
    <name evidence="2" type="ORF">CWATWH0003_4898</name>
</gene>
<keyword evidence="1" id="KW-0812">Transmembrane</keyword>
<feature type="transmembrane region" description="Helical" evidence="1">
    <location>
        <begin position="40"/>
        <end position="60"/>
    </location>
</feature>
<sequence length="379" mass="40294">MWILGNTQQTQQILQGGVATQQAVSQAMNQLWNDTLNSPMYQAIAEIGVLFFAGTMVLFLFNWVKGMLQDGKSFVPWEQWLLLAVAVALLTNQGALMRDLTFSLRDLMNATNAKVLQSSMVNGNNLISAFNQVSNGTGVQSWYNQQVKTCQTINDPVKQQQCLDDAKVVAEQLAQNGGSGNLVNQPGFFSGIGSAIETAMVGLLLALGVAVQWLVEISWILTAFAGPIAVGGTLLPVKQKSLFAWLIAFYSIGLYKLFFNILTGMVAMVMLRSSLNNLVFAVAVGLLSPILALVLAAGGGLATFTSLASIGGAIATGVASAGATLAVGGATMAGRMAAHPALRRMGTAYQNNVSPSVRKRIRGRVRDATTPIFSKSSKR</sequence>
<keyword evidence="1" id="KW-0472">Membrane</keyword>
<feature type="transmembrane region" description="Helical" evidence="1">
    <location>
        <begin position="217"/>
        <end position="237"/>
    </location>
</feature>
<evidence type="ECO:0000313" key="2">
    <source>
        <dbReference type="EMBL" id="EHJ10340.1"/>
    </source>
</evidence>
<feature type="transmembrane region" description="Helical" evidence="1">
    <location>
        <begin position="188"/>
        <end position="210"/>
    </location>
</feature>
<feature type="transmembrane region" description="Helical" evidence="1">
    <location>
        <begin position="243"/>
        <end position="271"/>
    </location>
</feature>
<keyword evidence="1" id="KW-1133">Transmembrane helix</keyword>
<evidence type="ECO:0000313" key="3">
    <source>
        <dbReference type="Proteomes" id="UP000003477"/>
    </source>
</evidence>
<dbReference type="AlphaFoldDB" id="G5JBT4"/>